<dbReference type="FunFam" id="3.90.550.10:FF:000122">
    <property type="entry name" value="Dolichol-phosphate mannosyltransferase subunit 1"/>
    <property type="match status" value="1"/>
</dbReference>
<organism evidence="5 6">
    <name type="scientific">Tautonia sociabilis</name>
    <dbReference type="NCBI Taxonomy" id="2080755"/>
    <lineage>
        <taxon>Bacteria</taxon>
        <taxon>Pseudomonadati</taxon>
        <taxon>Planctomycetota</taxon>
        <taxon>Planctomycetia</taxon>
        <taxon>Isosphaerales</taxon>
        <taxon>Isosphaeraceae</taxon>
        <taxon>Tautonia</taxon>
    </lineage>
</organism>
<dbReference type="GO" id="GO:0004582">
    <property type="term" value="F:dolichyl-phosphate beta-D-mannosyltransferase activity"/>
    <property type="evidence" value="ECO:0007669"/>
    <property type="project" value="InterPro"/>
</dbReference>
<comment type="caution">
    <text evidence="5">The sequence shown here is derived from an EMBL/GenBank/DDBJ whole genome shotgun (WGS) entry which is preliminary data.</text>
</comment>
<evidence type="ECO:0000313" key="5">
    <source>
        <dbReference type="EMBL" id="RUL87829.1"/>
    </source>
</evidence>
<name>A0A432MKP3_9BACT</name>
<dbReference type="EMBL" id="RYZH01000017">
    <property type="protein sequence ID" value="RUL87829.1"/>
    <property type="molecule type" value="Genomic_DNA"/>
</dbReference>
<protein>
    <submittedName>
        <fullName evidence="5">Polyprenol monophosphomannose synthase</fullName>
    </submittedName>
</protein>
<dbReference type="InterPro" id="IPR029044">
    <property type="entry name" value="Nucleotide-diphossugar_trans"/>
</dbReference>
<dbReference type="GO" id="GO:0016020">
    <property type="term" value="C:membrane"/>
    <property type="evidence" value="ECO:0007669"/>
    <property type="project" value="GOC"/>
</dbReference>
<dbReference type="Pfam" id="PF00535">
    <property type="entry name" value="Glycos_transf_2"/>
    <property type="match status" value="1"/>
</dbReference>
<dbReference type="Proteomes" id="UP000280296">
    <property type="component" value="Unassembled WGS sequence"/>
</dbReference>
<dbReference type="GO" id="GO:0009247">
    <property type="term" value="P:glycolipid biosynthetic process"/>
    <property type="evidence" value="ECO:0007669"/>
    <property type="project" value="TreeGrafter"/>
</dbReference>
<reference evidence="5 6" key="1">
    <citation type="submission" date="2018-12" db="EMBL/GenBank/DDBJ databases">
        <authorList>
            <person name="Toschakov S.V."/>
        </authorList>
    </citation>
    <scope>NUCLEOTIDE SEQUENCE [LARGE SCALE GENOMIC DNA]</scope>
    <source>
        <strain evidence="5 6">GM2012</strain>
    </source>
</reference>
<feature type="domain" description="Glycosyltransferase 2-like" evidence="4">
    <location>
        <begin position="22"/>
        <end position="185"/>
    </location>
</feature>
<dbReference type="SUPFAM" id="SSF53448">
    <property type="entry name" value="Nucleotide-diphospho-sugar transferases"/>
    <property type="match status" value="1"/>
</dbReference>
<keyword evidence="3" id="KW-0808">Transferase</keyword>
<evidence type="ECO:0000259" key="4">
    <source>
        <dbReference type="Pfam" id="PF00535"/>
    </source>
</evidence>
<dbReference type="CDD" id="cd06442">
    <property type="entry name" value="DPM1_like"/>
    <property type="match status" value="1"/>
</dbReference>
<dbReference type="AlphaFoldDB" id="A0A432MKP3"/>
<keyword evidence="2" id="KW-0328">Glycosyltransferase</keyword>
<comment type="similarity">
    <text evidence="1">Belongs to the glycosyltransferase 2 family.</text>
</comment>
<dbReference type="PANTHER" id="PTHR43398">
    <property type="entry name" value="DOLICHOL-PHOSPHATE MANNOSYLTRANSFERASE SUBUNIT 1"/>
    <property type="match status" value="1"/>
</dbReference>
<keyword evidence="6" id="KW-1185">Reference proteome</keyword>
<dbReference type="InterPro" id="IPR039528">
    <property type="entry name" value="DPM1-like"/>
</dbReference>
<dbReference type="PANTHER" id="PTHR43398:SF1">
    <property type="entry name" value="DOLICHOL-PHOSPHATE MANNOSYLTRANSFERASE SUBUNIT 1"/>
    <property type="match status" value="1"/>
</dbReference>
<dbReference type="OrthoDB" id="9810303at2"/>
<sequence>MTVSPSPSSPGESRPPRLVVSLCTYNEAGNLVPLVRAIRHYAPHADLLVIDDNSPDGTGRVADALAEELPDVHVLHRSGKQGLGTAILEAMRFAIRGGYDQLINLDADFSHPPRFIPDLLAGMDRYDVMIGSRYVPGGGVDSGMFNARRRLMSWGINTYARLLLGLPSKDNSGSYRCYRVSKLAELDLDQVQSRGYSFMEEILYWCRLVGCRIGETPIIFEDRRAGQSKINTLEVIRALEVILRLGLSRPFRRRPRPATAGRAAHRS</sequence>
<dbReference type="Gene3D" id="3.90.550.10">
    <property type="entry name" value="Spore Coat Polysaccharide Biosynthesis Protein SpsA, Chain A"/>
    <property type="match status" value="1"/>
</dbReference>
<proteinExistence type="inferred from homology"/>
<evidence type="ECO:0000256" key="2">
    <source>
        <dbReference type="ARBA" id="ARBA00022676"/>
    </source>
</evidence>
<reference evidence="5 6" key="2">
    <citation type="submission" date="2019-01" db="EMBL/GenBank/DDBJ databases">
        <title>Tautonia sociabilis, a novel thermotolerant planctomycete of Isosphaeraceae family, isolated from a 4000 m deep subterranean habitat.</title>
        <authorList>
            <person name="Kovaleva O.L."/>
            <person name="Elcheninov A.G."/>
            <person name="Van Heerden E."/>
            <person name="Toshchakov S.V."/>
            <person name="Novikov A."/>
            <person name="Bonch-Osmolovskaya E.A."/>
            <person name="Kublanov I.V."/>
        </authorList>
    </citation>
    <scope>NUCLEOTIDE SEQUENCE [LARGE SCALE GENOMIC DNA]</scope>
    <source>
        <strain evidence="5 6">GM2012</strain>
    </source>
</reference>
<dbReference type="InterPro" id="IPR001173">
    <property type="entry name" value="Glyco_trans_2-like"/>
</dbReference>
<evidence type="ECO:0000313" key="6">
    <source>
        <dbReference type="Proteomes" id="UP000280296"/>
    </source>
</evidence>
<evidence type="ECO:0000256" key="1">
    <source>
        <dbReference type="ARBA" id="ARBA00006739"/>
    </source>
</evidence>
<accession>A0A432MKP3</accession>
<evidence type="ECO:0000256" key="3">
    <source>
        <dbReference type="ARBA" id="ARBA00022679"/>
    </source>
</evidence>
<gene>
    <name evidence="5" type="ORF">TsocGM_10545</name>
</gene>